<dbReference type="EMBL" id="AUXT01000012">
    <property type="protein sequence ID" value="KZN58363.1"/>
    <property type="molecule type" value="Genomic_DNA"/>
</dbReference>
<gene>
    <name evidence="1" type="ORF">N482_22525</name>
</gene>
<dbReference type="AlphaFoldDB" id="A0A167HPP7"/>
<dbReference type="PATRIC" id="fig|1365253.3.peg.337"/>
<dbReference type="Proteomes" id="UP000076587">
    <property type="component" value="Unassembled WGS sequence"/>
</dbReference>
<proteinExistence type="predicted"/>
<reference evidence="1 2" key="1">
    <citation type="submission" date="2013-07" db="EMBL/GenBank/DDBJ databases">
        <title>Comparative Genomic and Metabolomic Analysis of Twelve Strains of Pseudoalteromonas luteoviolacea.</title>
        <authorList>
            <person name="Vynne N.G."/>
            <person name="Mansson M."/>
            <person name="Gram L."/>
        </authorList>
    </citation>
    <scope>NUCLEOTIDE SEQUENCE [LARGE SCALE GENOMIC DNA]</scope>
    <source>
        <strain evidence="1 2">NCIMB 1942</strain>
    </source>
</reference>
<protein>
    <submittedName>
        <fullName evidence="1">Uncharacterized protein</fullName>
    </submittedName>
</protein>
<comment type="caution">
    <text evidence="1">The sequence shown here is derived from an EMBL/GenBank/DDBJ whole genome shotgun (WGS) entry which is preliminary data.</text>
</comment>
<evidence type="ECO:0000313" key="2">
    <source>
        <dbReference type="Proteomes" id="UP000076587"/>
    </source>
</evidence>
<sequence>MATKNLYKYIGWMRWFEQTEHSNQTVEQFLSDMFIKARLQQGLAT</sequence>
<evidence type="ECO:0000313" key="1">
    <source>
        <dbReference type="EMBL" id="KZN58363.1"/>
    </source>
</evidence>
<name>A0A167HPP7_9GAMM</name>
<organism evidence="1 2">
    <name type="scientific">Pseudoalteromonas luteoviolacea NCIMB 1942</name>
    <dbReference type="NCBI Taxonomy" id="1365253"/>
    <lineage>
        <taxon>Bacteria</taxon>
        <taxon>Pseudomonadati</taxon>
        <taxon>Pseudomonadota</taxon>
        <taxon>Gammaproteobacteria</taxon>
        <taxon>Alteromonadales</taxon>
        <taxon>Pseudoalteromonadaceae</taxon>
        <taxon>Pseudoalteromonas</taxon>
    </lineage>
</organism>
<accession>A0A167HPP7</accession>